<dbReference type="PANTHER" id="PTHR23113:SF368">
    <property type="entry name" value="CELL DIVISION CONTROL PROTEIN 25"/>
    <property type="match status" value="1"/>
</dbReference>
<evidence type="ECO:0000256" key="1">
    <source>
        <dbReference type="ARBA" id="ARBA00022658"/>
    </source>
</evidence>
<dbReference type="GO" id="GO:0005085">
    <property type="term" value="F:guanyl-nucleotide exchange factor activity"/>
    <property type="evidence" value="ECO:0000318"/>
    <property type="project" value="GO_Central"/>
</dbReference>
<evidence type="ECO:0000313" key="5">
    <source>
        <dbReference type="EnsemblMetazoa" id="HelroP91957"/>
    </source>
</evidence>
<dbReference type="RefSeq" id="XP_009011601.1">
    <property type="nucleotide sequence ID" value="XM_009013353.1"/>
</dbReference>
<dbReference type="CDD" id="cd00155">
    <property type="entry name" value="RasGEF"/>
    <property type="match status" value="1"/>
</dbReference>
<dbReference type="GO" id="GO:0007265">
    <property type="term" value="P:Ras protein signal transduction"/>
    <property type="evidence" value="ECO:0000318"/>
    <property type="project" value="GO_Central"/>
</dbReference>
<keyword evidence="6" id="KW-1185">Reference proteome</keyword>
<dbReference type="EMBL" id="AMQM01008985">
    <property type="status" value="NOT_ANNOTATED_CDS"/>
    <property type="molecule type" value="Genomic_DNA"/>
</dbReference>
<dbReference type="InterPro" id="IPR008937">
    <property type="entry name" value="Ras-like_GEF"/>
</dbReference>
<dbReference type="Pfam" id="PF00617">
    <property type="entry name" value="RasGEF"/>
    <property type="match status" value="1"/>
</dbReference>
<evidence type="ECO:0000256" key="2">
    <source>
        <dbReference type="PROSITE-ProRule" id="PRU00168"/>
    </source>
</evidence>
<dbReference type="KEGG" id="hro:HELRODRAFT_91957"/>
<dbReference type="GeneID" id="20217304"/>
<dbReference type="PROSITE" id="PS50009">
    <property type="entry name" value="RASGEF_CAT"/>
    <property type="match status" value="1"/>
</dbReference>
<dbReference type="Proteomes" id="UP000015101">
    <property type="component" value="Unassembled WGS sequence"/>
</dbReference>
<organism evidence="5 6">
    <name type="scientific">Helobdella robusta</name>
    <name type="common">Californian leech</name>
    <dbReference type="NCBI Taxonomy" id="6412"/>
    <lineage>
        <taxon>Eukaryota</taxon>
        <taxon>Metazoa</taxon>
        <taxon>Spiralia</taxon>
        <taxon>Lophotrochozoa</taxon>
        <taxon>Annelida</taxon>
        <taxon>Clitellata</taxon>
        <taxon>Hirudinea</taxon>
        <taxon>Rhynchobdellida</taxon>
        <taxon>Glossiphoniidae</taxon>
        <taxon>Helobdella</taxon>
    </lineage>
</organism>
<reference evidence="4 6" key="2">
    <citation type="journal article" date="2013" name="Nature">
        <title>Insights into bilaterian evolution from three spiralian genomes.</title>
        <authorList>
            <person name="Simakov O."/>
            <person name="Marletaz F."/>
            <person name="Cho S.J."/>
            <person name="Edsinger-Gonzales E."/>
            <person name="Havlak P."/>
            <person name="Hellsten U."/>
            <person name="Kuo D.H."/>
            <person name="Larsson T."/>
            <person name="Lv J."/>
            <person name="Arendt D."/>
            <person name="Savage R."/>
            <person name="Osoegawa K."/>
            <person name="de Jong P."/>
            <person name="Grimwood J."/>
            <person name="Chapman J.A."/>
            <person name="Shapiro H."/>
            <person name="Aerts A."/>
            <person name="Otillar R.P."/>
            <person name="Terry A.Y."/>
            <person name="Boore J.L."/>
            <person name="Grigoriev I.V."/>
            <person name="Lindberg D.R."/>
            <person name="Seaver E.C."/>
            <person name="Weisblat D.A."/>
            <person name="Putnam N.H."/>
            <person name="Rokhsar D.S."/>
        </authorList>
    </citation>
    <scope>NUCLEOTIDE SEQUENCE</scope>
</reference>
<reference evidence="6" key="1">
    <citation type="submission" date="2012-12" db="EMBL/GenBank/DDBJ databases">
        <authorList>
            <person name="Hellsten U."/>
            <person name="Grimwood J."/>
            <person name="Chapman J.A."/>
            <person name="Shapiro H."/>
            <person name="Aerts A."/>
            <person name="Otillar R.P."/>
            <person name="Terry A.Y."/>
            <person name="Boore J.L."/>
            <person name="Simakov O."/>
            <person name="Marletaz F."/>
            <person name="Cho S.-J."/>
            <person name="Edsinger-Gonzales E."/>
            <person name="Havlak P."/>
            <person name="Kuo D.-H."/>
            <person name="Larsson T."/>
            <person name="Lv J."/>
            <person name="Arendt D."/>
            <person name="Savage R."/>
            <person name="Osoegawa K."/>
            <person name="de Jong P."/>
            <person name="Lindberg D.R."/>
            <person name="Seaver E.C."/>
            <person name="Weisblat D.A."/>
            <person name="Putnam N.H."/>
            <person name="Grigoriev I.V."/>
            <person name="Rokhsar D.S."/>
        </authorList>
    </citation>
    <scope>NUCLEOTIDE SEQUENCE</scope>
</reference>
<dbReference type="HOGENOM" id="CLU_021333_1_0_1"/>
<evidence type="ECO:0000313" key="6">
    <source>
        <dbReference type="Proteomes" id="UP000015101"/>
    </source>
</evidence>
<dbReference type="eggNOG" id="KOG3417">
    <property type="taxonomic scope" value="Eukaryota"/>
</dbReference>
<evidence type="ECO:0000313" key="4">
    <source>
        <dbReference type="EMBL" id="ESO10305.1"/>
    </source>
</evidence>
<protein>
    <recommendedName>
        <fullName evidence="3">Ras-GEF domain-containing protein</fullName>
    </recommendedName>
</protein>
<keyword evidence="1 2" id="KW-0344">Guanine-nucleotide releasing factor</keyword>
<name>T1G8A7_HELRO</name>
<dbReference type="OMA" id="KHIHAPA"/>
<dbReference type="InParanoid" id="T1G8A7"/>
<dbReference type="InterPro" id="IPR036964">
    <property type="entry name" value="RASGEF_cat_dom_sf"/>
</dbReference>
<evidence type="ECO:0000259" key="3">
    <source>
        <dbReference type="PROSITE" id="PS50009"/>
    </source>
</evidence>
<dbReference type="EMBL" id="KB095895">
    <property type="protein sequence ID" value="ESO10305.1"/>
    <property type="molecule type" value="Genomic_DNA"/>
</dbReference>
<feature type="domain" description="Ras-GEF" evidence="3">
    <location>
        <begin position="25"/>
        <end position="253"/>
    </location>
</feature>
<proteinExistence type="predicted"/>
<dbReference type="PANTHER" id="PTHR23113">
    <property type="entry name" value="GUANINE NUCLEOTIDE EXCHANGE FACTOR"/>
    <property type="match status" value="1"/>
</dbReference>
<dbReference type="AlphaFoldDB" id="T1G8A7"/>
<dbReference type="CTD" id="20217304"/>
<dbReference type="STRING" id="6412.T1G8A7"/>
<gene>
    <name evidence="5" type="primary">20217304</name>
    <name evidence="4" type="ORF">HELRODRAFT_91957</name>
</gene>
<dbReference type="EnsemblMetazoa" id="HelroT91957">
    <property type="protein sequence ID" value="HelroP91957"/>
    <property type="gene ID" value="HelroG91957"/>
</dbReference>
<dbReference type="Gene3D" id="1.10.840.10">
    <property type="entry name" value="Ras guanine-nucleotide exchange factors catalytic domain"/>
    <property type="match status" value="1"/>
</dbReference>
<dbReference type="InterPro" id="IPR023578">
    <property type="entry name" value="Ras_GEF_dom_sf"/>
</dbReference>
<dbReference type="SMART" id="SM00147">
    <property type="entry name" value="RasGEF"/>
    <property type="match status" value="1"/>
</dbReference>
<accession>T1G8A7</accession>
<sequence length="261" mass="30549">ERVSLKPARHTKSYDAVVFDVLKVPPDQIASQITLMDLPVFKSIQPEELSSCAWTRKDKMTCAPNVVALTCRFNQLNFLVQREILSSKSAKSRCDILSQFIKVAKKLLELNNLHSLMAVLSALQSAPIYRLSKTWTLLSRKDRSAFERLSDLFQESNNRQKLRDYMSCVKLPCIPYLGIYWCYLTDIVYIDVAHPHSGGLESEPRKIKMNNILRVISEFQQSSYDNLPVHQHVQNYLRSMRYIEELQRFVEDDYYRLWFCR</sequence>
<reference evidence="5" key="3">
    <citation type="submission" date="2015-06" db="UniProtKB">
        <authorList>
            <consortium name="EnsemblMetazoa"/>
        </authorList>
    </citation>
    <scope>IDENTIFICATION</scope>
</reference>
<dbReference type="InterPro" id="IPR001895">
    <property type="entry name" value="RASGEF_cat_dom"/>
</dbReference>
<dbReference type="OrthoDB" id="10254377at2759"/>
<dbReference type="GO" id="GO:0005886">
    <property type="term" value="C:plasma membrane"/>
    <property type="evidence" value="ECO:0000318"/>
    <property type="project" value="GO_Central"/>
</dbReference>
<dbReference type="SUPFAM" id="SSF48366">
    <property type="entry name" value="Ras GEF"/>
    <property type="match status" value="1"/>
</dbReference>